<evidence type="ECO:0008006" key="4">
    <source>
        <dbReference type="Google" id="ProtNLM"/>
    </source>
</evidence>
<keyword evidence="3" id="KW-1185">Reference proteome</keyword>
<gene>
    <name evidence="2" type="ORF">PtA15_8A236</name>
</gene>
<evidence type="ECO:0000313" key="3">
    <source>
        <dbReference type="Proteomes" id="UP001164743"/>
    </source>
</evidence>
<feature type="region of interest" description="Disordered" evidence="1">
    <location>
        <begin position="1020"/>
        <end position="1132"/>
    </location>
</feature>
<proteinExistence type="predicted"/>
<feature type="region of interest" description="Disordered" evidence="1">
    <location>
        <begin position="139"/>
        <end position="334"/>
    </location>
</feature>
<feature type="region of interest" description="Disordered" evidence="1">
    <location>
        <begin position="1"/>
        <end position="102"/>
    </location>
</feature>
<organism evidence="2 3">
    <name type="scientific">Puccinia triticina</name>
    <dbReference type="NCBI Taxonomy" id="208348"/>
    <lineage>
        <taxon>Eukaryota</taxon>
        <taxon>Fungi</taxon>
        <taxon>Dikarya</taxon>
        <taxon>Basidiomycota</taxon>
        <taxon>Pucciniomycotina</taxon>
        <taxon>Pucciniomycetes</taxon>
        <taxon>Pucciniales</taxon>
        <taxon>Pucciniaceae</taxon>
        <taxon>Puccinia</taxon>
    </lineage>
</organism>
<feature type="compositionally biased region" description="Low complexity" evidence="1">
    <location>
        <begin position="1057"/>
        <end position="1069"/>
    </location>
</feature>
<dbReference type="InterPro" id="IPR052833">
    <property type="entry name" value="Telomeric_DNA-bd_trans-reg"/>
</dbReference>
<dbReference type="PANTHER" id="PTHR47807:SF1">
    <property type="entry name" value="PROTEIN TBF1"/>
    <property type="match status" value="1"/>
</dbReference>
<feature type="compositionally biased region" description="Low complexity" evidence="1">
    <location>
        <begin position="1"/>
        <end position="23"/>
    </location>
</feature>
<evidence type="ECO:0000256" key="1">
    <source>
        <dbReference type="SAM" id="MobiDB-lite"/>
    </source>
</evidence>
<feature type="compositionally biased region" description="Polar residues" evidence="1">
    <location>
        <begin position="32"/>
        <end position="48"/>
    </location>
</feature>
<feature type="compositionally biased region" description="Low complexity" evidence="1">
    <location>
        <begin position="872"/>
        <end position="888"/>
    </location>
</feature>
<protein>
    <recommendedName>
        <fullName evidence="4">Myb-like domain-containing protein</fullName>
    </recommendedName>
</protein>
<feature type="compositionally biased region" description="Low complexity" evidence="1">
    <location>
        <begin position="1089"/>
        <end position="1103"/>
    </location>
</feature>
<feature type="compositionally biased region" description="Basic and acidic residues" evidence="1">
    <location>
        <begin position="668"/>
        <end position="690"/>
    </location>
</feature>
<evidence type="ECO:0000313" key="2">
    <source>
        <dbReference type="EMBL" id="WAQ87332.1"/>
    </source>
</evidence>
<feature type="region of interest" description="Disordered" evidence="1">
    <location>
        <begin position="347"/>
        <end position="968"/>
    </location>
</feature>
<feature type="compositionally biased region" description="Polar residues" evidence="1">
    <location>
        <begin position="68"/>
        <end position="90"/>
    </location>
</feature>
<feature type="compositionally biased region" description="Basic and acidic residues" evidence="1">
    <location>
        <begin position="549"/>
        <end position="571"/>
    </location>
</feature>
<feature type="compositionally biased region" description="Low complexity" evidence="1">
    <location>
        <begin position="166"/>
        <end position="179"/>
    </location>
</feature>
<feature type="compositionally biased region" description="Basic residues" evidence="1">
    <location>
        <begin position="748"/>
        <end position="757"/>
    </location>
</feature>
<feature type="compositionally biased region" description="Low complexity" evidence="1">
    <location>
        <begin position="352"/>
        <end position="366"/>
    </location>
</feature>
<dbReference type="RefSeq" id="XP_053022887.1">
    <property type="nucleotide sequence ID" value="XM_053171644.1"/>
</dbReference>
<dbReference type="EMBL" id="CP110428">
    <property type="protein sequence ID" value="WAQ87332.1"/>
    <property type="molecule type" value="Genomic_DNA"/>
</dbReference>
<sequence length="1132" mass="122704">MVSRPQSTATASRTSSRLKARAAPTPLPANADTLTGEKNVQGRSTAASDHNHHSLNRLVPEPPCPAPDSTQAGRSKLSQTVSPTEPQLQNPKHGWEEGHACSVAPDNRKTSNVIQELNHLFDLDEELFVKAGCNKATRLSIEQPPPQATSLVTQGERPGIRPPMQLPKNPAAAPLANPPTRQKSPFRFNAPQEDASQITFESAPTQNSTQDSRKPVRQTELDAHGTHQSNGAEGRINATEKPTESVVKGGIDSHDSQESSEPLDACDLVMQDTQDSQEDSHIENLLKGSEPTSPPADQSSQPHGDLAAESIGPADESEPAGPETQDSNEDLFVAANLTFNAPEVAALESGLSSSQVKSQSTTSVSVDPAKESPGTPESNAGSQTLDASINLPTHHAVEPARSYGDPLADKLAIQAKIPSSSTKHLSHPPSNEPVKDDVLAVSATEDTNGETGGVDFPLVSNSTSNYATYNRSAEPDRSSGDQVADNGRHSELPNSSEVDGLDAEETNTDTQLKDAAPDITLNNVDELEPESEVPPQQRGLRSSSPLYDARAEPDSPGHYHRSTEAHNELHQVHPLPSPDNDHPRVSQDGPPNAQHSAIPQDAPAPQSSQTPHDSRALHGPLAAQNSHSSKKHTKKAKSRPNNVDGLEPESEVPPQQRGLRSNSPLYDARAEPDSPGHYHRSTEAHNELHQVHPLPSPDNDDPRVSQDGPPNAQHSVIPQDAPAPQSSQTPHESRALHGPLAAQDSHGSKKHAKKAKSRPPTVPPRLTFRQRCGFNSGDSDDSDSNSTAPPLPTPPLRGRLAPASKHSSSLKQQVPSENPKKKRSSRDRSPVSTDSEEGQKVQKAKKRPRDRSPVLTDAEEGQKVQKAKKKSSNNQSKQKKGAGAAWKQPMDSTEADESENSDHTKQRKSRSKKRKLESPPPSPIPKRAPTEERSSSIDIPPSQQWPRSTGSRSVSRLPEDGRRKRVFWSQEEENLLIYEVTKWHRATNCMAEILKRHGPHGTKSNRFAHRTNVQLKDKAVNLSTKWQREGRKVPKKTKKAFARFPPKGQSAVEHDSSGSQESSAPGSSDEQSERHASHAPRESQALTIRQSGTQSSSRQMQQSSRRRRAPSPQPGYSSLPGSQELVLYGRRS</sequence>
<reference evidence="2" key="1">
    <citation type="submission" date="2022-10" db="EMBL/GenBank/DDBJ databases">
        <title>Puccinia triticina Genome sequencing and assembly.</title>
        <authorList>
            <person name="Li C."/>
        </authorList>
    </citation>
    <scope>NUCLEOTIDE SEQUENCE</scope>
    <source>
        <strain evidence="2">Pt15</strain>
    </source>
</reference>
<feature type="compositionally biased region" description="Polar residues" evidence="1">
    <location>
        <begin position="194"/>
        <end position="210"/>
    </location>
</feature>
<name>A0ABY7CTM9_9BASI</name>
<dbReference type="Proteomes" id="UP001164743">
    <property type="component" value="Chromosome 8A"/>
</dbReference>
<dbReference type="GeneID" id="77812539"/>
<dbReference type="CDD" id="cd11660">
    <property type="entry name" value="SANT_TRF"/>
    <property type="match status" value="1"/>
</dbReference>
<feature type="compositionally biased region" description="Basic residues" evidence="1">
    <location>
        <begin position="628"/>
        <end position="638"/>
    </location>
</feature>
<feature type="compositionally biased region" description="Basic and acidic residues" evidence="1">
    <location>
        <begin position="211"/>
        <end position="225"/>
    </location>
</feature>
<accession>A0ABY7CTM9</accession>
<dbReference type="PANTHER" id="PTHR47807">
    <property type="entry name" value="PROTEIN TBF1"/>
    <property type="match status" value="1"/>
</dbReference>
<feature type="compositionally biased region" description="Polar residues" evidence="1">
    <location>
        <begin position="941"/>
        <end position="954"/>
    </location>
</feature>
<dbReference type="Gene3D" id="1.10.10.60">
    <property type="entry name" value="Homeodomain-like"/>
    <property type="match status" value="1"/>
</dbReference>
<feature type="compositionally biased region" description="Polar residues" evidence="1">
    <location>
        <begin position="459"/>
        <end position="471"/>
    </location>
</feature>
<feature type="compositionally biased region" description="Polar residues" evidence="1">
    <location>
        <begin position="805"/>
        <end position="816"/>
    </location>
</feature>
<feature type="compositionally biased region" description="Basic and acidic residues" evidence="1">
    <location>
        <begin position="1071"/>
        <end position="1081"/>
    </location>
</feature>
<feature type="compositionally biased region" description="Basic residues" evidence="1">
    <location>
        <begin position="905"/>
        <end position="915"/>
    </location>
</feature>
<feature type="compositionally biased region" description="Polar residues" evidence="1">
    <location>
        <begin position="375"/>
        <end position="391"/>
    </location>
</feature>